<feature type="domain" description="B5" evidence="11">
    <location>
        <begin position="83"/>
        <end position="158"/>
    </location>
</feature>
<dbReference type="SUPFAM" id="SSF54991">
    <property type="entry name" value="Anticodon-binding domain of PheRS"/>
    <property type="match status" value="1"/>
</dbReference>
<dbReference type="Pfam" id="PF03147">
    <property type="entry name" value="FDX-ACB"/>
    <property type="match status" value="1"/>
</dbReference>
<comment type="caution">
    <text evidence="12">The sequence shown here is derived from an EMBL/GenBank/DDBJ whole genome shotgun (WGS) entry which is preliminary data.</text>
</comment>
<evidence type="ECO:0000256" key="6">
    <source>
        <dbReference type="ARBA" id="ARBA00022840"/>
    </source>
</evidence>
<evidence type="ECO:0000259" key="11">
    <source>
        <dbReference type="PROSITE" id="PS51483"/>
    </source>
</evidence>
<dbReference type="GO" id="GO:0006432">
    <property type="term" value="P:phenylalanyl-tRNA aminoacylation"/>
    <property type="evidence" value="ECO:0007669"/>
    <property type="project" value="InterPro"/>
</dbReference>
<keyword evidence="7" id="KW-0460">Magnesium</keyword>
<dbReference type="InterPro" id="IPR005121">
    <property type="entry name" value="Fdx_antiC-bd"/>
</dbReference>
<keyword evidence="5" id="KW-0547">Nucleotide-binding</keyword>
<keyword evidence="6" id="KW-0067">ATP-binding</keyword>
<evidence type="ECO:0000256" key="2">
    <source>
        <dbReference type="ARBA" id="ARBA00012814"/>
    </source>
</evidence>
<organism evidence="12 13">
    <name type="scientific">Candidatus Terrybacteria bacterium RIFCSPHIGHO2_02_41_19</name>
    <dbReference type="NCBI Taxonomy" id="1802364"/>
    <lineage>
        <taxon>Bacteria</taxon>
        <taxon>Candidatus Terryibacteriota</taxon>
    </lineage>
</organism>
<dbReference type="Gene3D" id="3.30.930.10">
    <property type="entry name" value="Bira Bifunctional Protein, Domain 2"/>
    <property type="match status" value="1"/>
</dbReference>
<proteinExistence type="predicted"/>
<reference evidence="12 13" key="1">
    <citation type="journal article" date="2016" name="Nat. Commun.">
        <title>Thousands of microbial genomes shed light on interconnected biogeochemical processes in an aquifer system.</title>
        <authorList>
            <person name="Anantharaman K."/>
            <person name="Brown C.T."/>
            <person name="Hug L.A."/>
            <person name="Sharon I."/>
            <person name="Castelle C.J."/>
            <person name="Probst A.J."/>
            <person name="Thomas B.C."/>
            <person name="Singh A."/>
            <person name="Wilkins M.J."/>
            <person name="Karaoz U."/>
            <person name="Brodie E.L."/>
            <person name="Williams K.H."/>
            <person name="Hubbard S.S."/>
            <person name="Banfield J.F."/>
        </authorList>
    </citation>
    <scope>NUCLEOTIDE SEQUENCE [LARGE SCALE GENOMIC DNA]</scope>
</reference>
<dbReference type="Pfam" id="PF17759">
    <property type="entry name" value="tRNA_synthFbeta"/>
    <property type="match status" value="1"/>
</dbReference>
<dbReference type="InterPro" id="IPR045060">
    <property type="entry name" value="Phe-tRNA-ligase_IIc_bsu"/>
</dbReference>
<dbReference type="GO" id="GO:0003723">
    <property type="term" value="F:RNA binding"/>
    <property type="evidence" value="ECO:0007669"/>
    <property type="project" value="InterPro"/>
</dbReference>
<dbReference type="SUPFAM" id="SSF55681">
    <property type="entry name" value="Class II aaRS and biotin synthetases"/>
    <property type="match status" value="1"/>
</dbReference>
<evidence type="ECO:0000313" key="12">
    <source>
        <dbReference type="EMBL" id="OHA50104.1"/>
    </source>
</evidence>
<dbReference type="SMART" id="SM00896">
    <property type="entry name" value="FDX-ACB"/>
    <property type="match status" value="1"/>
</dbReference>
<evidence type="ECO:0000256" key="7">
    <source>
        <dbReference type="ARBA" id="ARBA00022842"/>
    </source>
</evidence>
<dbReference type="PANTHER" id="PTHR10947:SF0">
    <property type="entry name" value="PHENYLALANINE--TRNA LIGASE BETA SUBUNIT"/>
    <property type="match status" value="1"/>
</dbReference>
<dbReference type="GO" id="GO:0004826">
    <property type="term" value="F:phenylalanine-tRNA ligase activity"/>
    <property type="evidence" value="ECO:0007669"/>
    <property type="project" value="UniProtKB-EC"/>
</dbReference>
<dbReference type="AlphaFoldDB" id="A0A1G2PP37"/>
<dbReference type="GO" id="GO:0009328">
    <property type="term" value="C:phenylalanine-tRNA ligase complex"/>
    <property type="evidence" value="ECO:0007669"/>
    <property type="project" value="TreeGrafter"/>
</dbReference>
<comment type="cofactor">
    <cofactor evidence="1">
        <name>Mg(2+)</name>
        <dbReference type="ChEBI" id="CHEBI:18420"/>
    </cofactor>
</comment>
<dbReference type="SUPFAM" id="SSF46955">
    <property type="entry name" value="Putative DNA-binding domain"/>
    <property type="match status" value="2"/>
</dbReference>
<keyword evidence="8" id="KW-0648">Protein biosynthesis</keyword>
<dbReference type="Pfam" id="PF03484">
    <property type="entry name" value="B5"/>
    <property type="match status" value="1"/>
</dbReference>
<gene>
    <name evidence="12" type="ORF">A2W59_00035</name>
</gene>
<dbReference type="SMART" id="SM00874">
    <property type="entry name" value="B5"/>
    <property type="match status" value="1"/>
</dbReference>
<dbReference type="InterPro" id="IPR041616">
    <property type="entry name" value="PheRS_beta_core"/>
</dbReference>
<dbReference type="PROSITE" id="PS51447">
    <property type="entry name" value="FDX_ACB"/>
    <property type="match status" value="1"/>
</dbReference>
<dbReference type="Proteomes" id="UP000178646">
    <property type="component" value="Unassembled WGS sequence"/>
</dbReference>
<dbReference type="GO" id="GO:0005524">
    <property type="term" value="F:ATP binding"/>
    <property type="evidence" value="ECO:0007669"/>
    <property type="project" value="UniProtKB-KW"/>
</dbReference>
<name>A0A1G2PP37_9BACT</name>
<dbReference type="InterPro" id="IPR045864">
    <property type="entry name" value="aa-tRNA-synth_II/BPL/LPL"/>
</dbReference>
<keyword evidence="9" id="KW-0030">Aminoacyl-tRNA synthetase</keyword>
<keyword evidence="4" id="KW-0479">Metal-binding</keyword>
<dbReference type="Gene3D" id="3.30.70.380">
    <property type="entry name" value="Ferrodoxin-fold anticodon-binding domain"/>
    <property type="match status" value="1"/>
</dbReference>
<protein>
    <recommendedName>
        <fullName evidence="2">phenylalanine--tRNA ligase</fullName>
        <ecNumber evidence="2">6.1.1.20</ecNumber>
    </recommendedName>
</protein>
<evidence type="ECO:0000259" key="10">
    <source>
        <dbReference type="PROSITE" id="PS51447"/>
    </source>
</evidence>
<feature type="domain" description="FDX-ACB" evidence="10">
    <location>
        <begin position="332"/>
        <end position="421"/>
    </location>
</feature>
<dbReference type="PROSITE" id="PS51483">
    <property type="entry name" value="B5"/>
    <property type="match status" value="1"/>
</dbReference>
<sequence>MKINYSWLQSHFDEKLPAPEKLAELLTMHSQEIESVEPKNGDYELDAKILPNRAYDYVDYLGVIRDIAAILKLDAKISLPEPKEREIIFIKESDFEKILGVKIPEKEITDILSRLGMEISKKEDVFSVGVPSERTDLKIKENIAEEVARIYGYEKIEEKIPEGLLVPPKRNDTLLFVSAARKIMSGLGFSEVYNYSFVKSGDWELQNPPSQDKKFLRTNLAEGLKANVKENSKYFKNIKIFELGKIFPENGERMALGAVSNKADFYEMKGVTDELLNGLGIDEFFYKDHDNKVAEVQADGKVIGHIDTNSFEFDFDELVKLADESVEYEPVSKYPAIVRDIAVFVPLNKKVENVLDVIENTAGKLLIDTDLFDIYENEERKSLAFHLIFQSPEKTLTDGEINAVMKKVFEAIEANEDWEVRK</sequence>
<evidence type="ECO:0000256" key="9">
    <source>
        <dbReference type="ARBA" id="ARBA00023146"/>
    </source>
</evidence>
<dbReference type="Gene3D" id="3.30.56.10">
    <property type="match status" value="2"/>
</dbReference>
<evidence type="ECO:0000256" key="8">
    <source>
        <dbReference type="ARBA" id="ARBA00022917"/>
    </source>
</evidence>
<dbReference type="InterPro" id="IPR036690">
    <property type="entry name" value="Fdx_antiC-bd_sf"/>
</dbReference>
<evidence type="ECO:0000256" key="4">
    <source>
        <dbReference type="ARBA" id="ARBA00022723"/>
    </source>
</evidence>
<dbReference type="InterPro" id="IPR005147">
    <property type="entry name" value="tRNA_synthase_B5-dom"/>
</dbReference>
<dbReference type="InterPro" id="IPR009061">
    <property type="entry name" value="DNA-bd_dom_put_sf"/>
</dbReference>
<dbReference type="PANTHER" id="PTHR10947">
    <property type="entry name" value="PHENYLALANYL-TRNA SYNTHETASE BETA CHAIN AND LEUCINE-RICH REPEAT-CONTAINING PROTEIN 47"/>
    <property type="match status" value="1"/>
</dbReference>
<evidence type="ECO:0000256" key="3">
    <source>
        <dbReference type="ARBA" id="ARBA00022598"/>
    </source>
</evidence>
<dbReference type="GO" id="GO:0000287">
    <property type="term" value="F:magnesium ion binding"/>
    <property type="evidence" value="ECO:0007669"/>
    <property type="project" value="InterPro"/>
</dbReference>
<evidence type="ECO:0000256" key="1">
    <source>
        <dbReference type="ARBA" id="ARBA00001946"/>
    </source>
</evidence>
<dbReference type="EC" id="6.1.1.20" evidence="2"/>
<dbReference type="EMBL" id="MHSU01000024">
    <property type="protein sequence ID" value="OHA50104.1"/>
    <property type="molecule type" value="Genomic_DNA"/>
</dbReference>
<evidence type="ECO:0000313" key="13">
    <source>
        <dbReference type="Proteomes" id="UP000178646"/>
    </source>
</evidence>
<evidence type="ECO:0000256" key="5">
    <source>
        <dbReference type="ARBA" id="ARBA00022741"/>
    </source>
</evidence>
<accession>A0A1G2PP37</accession>
<keyword evidence="3" id="KW-0436">Ligase</keyword>